<keyword evidence="2" id="KW-0238">DNA-binding</keyword>
<evidence type="ECO:0000313" key="7">
    <source>
        <dbReference type="Proteomes" id="UP001597188"/>
    </source>
</evidence>
<evidence type="ECO:0000256" key="3">
    <source>
        <dbReference type="ARBA" id="ARBA00023159"/>
    </source>
</evidence>
<evidence type="ECO:0000256" key="2">
    <source>
        <dbReference type="ARBA" id="ARBA00023125"/>
    </source>
</evidence>
<proteinExistence type="predicted"/>
<organism evidence="6 7">
    <name type="scientific">Lactiplantibacillus songbeiensis</name>
    <dbReference type="NCBI Taxonomy" id="2559920"/>
    <lineage>
        <taxon>Bacteria</taxon>
        <taxon>Bacillati</taxon>
        <taxon>Bacillota</taxon>
        <taxon>Bacilli</taxon>
        <taxon>Lactobacillales</taxon>
        <taxon>Lactobacillaceae</taxon>
        <taxon>Lactiplantibacillus</taxon>
    </lineage>
</organism>
<dbReference type="Gene3D" id="1.10.490.50">
    <property type="entry name" value="Antibiotic binding domain of TipA-like multidrug resistance regulators"/>
    <property type="match status" value="1"/>
</dbReference>
<dbReference type="Proteomes" id="UP001597188">
    <property type="component" value="Unassembled WGS sequence"/>
</dbReference>
<dbReference type="InterPro" id="IPR000551">
    <property type="entry name" value="MerR-type_HTH_dom"/>
</dbReference>
<dbReference type="PANTHER" id="PTHR30204">
    <property type="entry name" value="REDOX-CYCLING DRUG-SENSING TRANSCRIPTIONAL ACTIVATOR SOXR"/>
    <property type="match status" value="1"/>
</dbReference>
<dbReference type="InterPro" id="IPR036244">
    <property type="entry name" value="TipA-like_antibiotic-bd"/>
</dbReference>
<gene>
    <name evidence="6" type="ORF">ACFQ5L_11740</name>
</gene>
<dbReference type="Gene3D" id="1.10.1660.10">
    <property type="match status" value="1"/>
</dbReference>
<dbReference type="SUPFAM" id="SSF46955">
    <property type="entry name" value="Putative DNA-binding domain"/>
    <property type="match status" value="1"/>
</dbReference>
<name>A0ABW4C3T2_9LACO</name>
<evidence type="ECO:0000256" key="4">
    <source>
        <dbReference type="ARBA" id="ARBA00023163"/>
    </source>
</evidence>
<dbReference type="RefSeq" id="WP_137635771.1">
    <property type="nucleotide sequence ID" value="NZ_BJDL01000026.1"/>
</dbReference>
<feature type="domain" description="HTH merR-type" evidence="5">
    <location>
        <begin position="2"/>
        <end position="71"/>
    </location>
</feature>
<dbReference type="InterPro" id="IPR009061">
    <property type="entry name" value="DNA-bd_dom_put_sf"/>
</dbReference>
<dbReference type="InterPro" id="IPR047057">
    <property type="entry name" value="MerR_fam"/>
</dbReference>
<keyword evidence="1" id="KW-0805">Transcription regulation</keyword>
<accession>A0ABW4C3T2</accession>
<dbReference type="SUPFAM" id="SSF89082">
    <property type="entry name" value="Antibiotic binding domain of TipA-like multidrug resistance regulators"/>
    <property type="match status" value="1"/>
</dbReference>
<comment type="caution">
    <text evidence="6">The sequence shown here is derived from an EMBL/GenBank/DDBJ whole genome shotgun (WGS) entry which is preliminary data.</text>
</comment>
<keyword evidence="4" id="KW-0804">Transcription</keyword>
<keyword evidence="3" id="KW-0010">Activator</keyword>
<dbReference type="PANTHER" id="PTHR30204:SF90">
    <property type="entry name" value="HTH-TYPE TRANSCRIPTIONAL ACTIVATOR MTA"/>
    <property type="match status" value="1"/>
</dbReference>
<dbReference type="PRINTS" id="PR00040">
    <property type="entry name" value="HTHMERR"/>
</dbReference>
<reference evidence="7" key="1">
    <citation type="journal article" date="2019" name="Int. J. Syst. Evol. Microbiol.">
        <title>The Global Catalogue of Microorganisms (GCM) 10K type strain sequencing project: providing services to taxonomists for standard genome sequencing and annotation.</title>
        <authorList>
            <consortium name="The Broad Institute Genomics Platform"/>
            <consortium name="The Broad Institute Genome Sequencing Center for Infectious Disease"/>
            <person name="Wu L."/>
            <person name="Ma J."/>
        </authorList>
    </citation>
    <scope>NUCLEOTIDE SEQUENCE [LARGE SCALE GENOMIC DNA]</scope>
    <source>
        <strain evidence="7">CCM 8931</strain>
    </source>
</reference>
<dbReference type="CDD" id="cd01106">
    <property type="entry name" value="HTH_TipAL-Mta"/>
    <property type="match status" value="1"/>
</dbReference>
<keyword evidence="7" id="KW-1185">Reference proteome</keyword>
<evidence type="ECO:0000313" key="6">
    <source>
        <dbReference type="EMBL" id="MFD1421610.1"/>
    </source>
</evidence>
<evidence type="ECO:0000259" key="5">
    <source>
        <dbReference type="PROSITE" id="PS50937"/>
    </source>
</evidence>
<sequence>MAYQIKQLAQLAGVSVRTLRYYDEIGLLPPAYLGDNGYRYYETAQVDRLQQICLYRRLQVPLADIPALLDQPTATVVMALEQQYQKLLAQRQQLDTLLALVQTTIKTQRGGVAMTDKDKFTAFKQAKLAENEANYGDELRGKYEEQTLTQANDQFAKLSTADYAAMQATEQQLIADLKVVLASGDVTTVTAQRVYRNHKKWLSYTWPKYTAAMHRNLALMYQADERFQAYYNERAGQGASAVLCAIIDRYAQD</sequence>
<evidence type="ECO:0000256" key="1">
    <source>
        <dbReference type="ARBA" id="ARBA00023015"/>
    </source>
</evidence>
<dbReference type="Pfam" id="PF13411">
    <property type="entry name" value="MerR_1"/>
    <property type="match status" value="1"/>
</dbReference>
<dbReference type="PROSITE" id="PS50937">
    <property type="entry name" value="HTH_MERR_2"/>
    <property type="match status" value="1"/>
</dbReference>
<dbReference type="SMART" id="SM00422">
    <property type="entry name" value="HTH_MERR"/>
    <property type="match status" value="1"/>
</dbReference>
<dbReference type="InterPro" id="IPR012925">
    <property type="entry name" value="TipAS_dom"/>
</dbReference>
<dbReference type="EMBL" id="JBHTOJ010000043">
    <property type="protein sequence ID" value="MFD1421610.1"/>
    <property type="molecule type" value="Genomic_DNA"/>
</dbReference>
<dbReference type="Pfam" id="PF07739">
    <property type="entry name" value="TipAS"/>
    <property type="match status" value="1"/>
</dbReference>
<protein>
    <submittedName>
        <fullName evidence="6">MerR family transcriptional regulator</fullName>
    </submittedName>
</protein>